<gene>
    <name evidence="1" type="ORF">UX60_C0002G0009</name>
</gene>
<dbReference type="Proteomes" id="UP000034487">
    <property type="component" value="Unassembled WGS sequence"/>
</dbReference>
<sequence length="190" mass="22146">MIVSVHCYGVWDPENRPNEEMAGLETYLSSVVDWLNNNYGKVAEVIVHGAMVNDAGETEADTFGDELDRRLKERRFIVPMVYDRNSASTISSVKFAFEFDREKHYGMKDLVIVCDRARRQKTKYLARYWRKKTASGFCTTKYRVIDFDRPDPNARSNRFVQLIEILAMTVLGVERVRRKIESLPERQKPV</sequence>
<proteinExistence type="predicted"/>
<evidence type="ECO:0000313" key="1">
    <source>
        <dbReference type="EMBL" id="KKU44526.1"/>
    </source>
</evidence>
<reference evidence="1 2" key="1">
    <citation type="journal article" date="2015" name="Nature">
        <title>rRNA introns, odd ribosomes, and small enigmatic genomes across a large radiation of phyla.</title>
        <authorList>
            <person name="Brown C.T."/>
            <person name="Hug L.A."/>
            <person name="Thomas B.C."/>
            <person name="Sharon I."/>
            <person name="Castelle C.J."/>
            <person name="Singh A."/>
            <person name="Wilkins M.J."/>
            <person name="Williams K.H."/>
            <person name="Banfield J.F."/>
        </authorList>
    </citation>
    <scope>NUCLEOTIDE SEQUENCE [LARGE SCALE GENOMIC DNA]</scope>
</reference>
<accession>A0A0G1QHU3</accession>
<dbReference type="EMBL" id="LCMV01000002">
    <property type="protein sequence ID" value="KKU44526.1"/>
    <property type="molecule type" value="Genomic_DNA"/>
</dbReference>
<evidence type="ECO:0000313" key="2">
    <source>
        <dbReference type="Proteomes" id="UP000034487"/>
    </source>
</evidence>
<protein>
    <recommendedName>
        <fullName evidence="3">DUF218 domain-containing protein</fullName>
    </recommendedName>
</protein>
<name>A0A0G1QHU3_9BACT</name>
<evidence type="ECO:0008006" key="3">
    <source>
        <dbReference type="Google" id="ProtNLM"/>
    </source>
</evidence>
<comment type="caution">
    <text evidence="1">The sequence shown here is derived from an EMBL/GenBank/DDBJ whole genome shotgun (WGS) entry which is preliminary data.</text>
</comment>
<dbReference type="AlphaFoldDB" id="A0A0G1QHU3"/>
<organism evidence="1 2">
    <name type="scientific">Berkelbacteria bacterium GW2011_GWA2_46_7</name>
    <dbReference type="NCBI Taxonomy" id="1618335"/>
    <lineage>
        <taxon>Bacteria</taxon>
        <taxon>Candidatus Berkelbacteria</taxon>
    </lineage>
</organism>